<dbReference type="Proteomes" id="UP000182248">
    <property type="component" value="Unassembled WGS sequence"/>
</dbReference>
<sequence length="508" mass="58313">MGKGSYLRFPMNQELRIANQRLKAENCELREQMLSMQQEYQQNIASLKAELAQIYKLLSGFKSERFVAAIAEHQLSLFEAEASQEQSTPATETITYTRDKQKHPGRHALPEHLPVREVIIEPEEDTTGLKKIGEEITETLEYTPASLVKRRTIRPKYAKADGEGVCIAALPTRPIDKSIAEACLLAHILVSKYIDHSPFYRQIQIFKRDFGWEPASSTLSDWMQGCCQLLEPLYNTLKQKILASGYIQADESPIKVLDSDKPGSTHQGYQWVYHDPVHRFVLFNYRKGRGQQGPKELLMDYNGYVQCDGYSVYDKIGADPAMTLAGCLVHARRKFSDAVDSDKARAEKALAIFREIYLQEREIKKQTKEDFESRKALRQEKIQPLLAQIKTWIEQQQFNVLPKSPMGKAMAYFINQYPKFENIFTDGRIELDNNLIENAIRPLALGRKNYLFAGSHRAAQHAAILYSFFGTCKMQNINPRQWLTDTLQRIPDYNIQKLEELLPGYTTS</sequence>
<evidence type="ECO:0000259" key="2">
    <source>
        <dbReference type="Pfam" id="PF03050"/>
    </source>
</evidence>
<proteinExistence type="predicted"/>
<dbReference type="Pfam" id="PF03050">
    <property type="entry name" value="DDE_Tnp_IS66"/>
    <property type="match status" value="1"/>
</dbReference>
<name>A0A1K1NBM4_9FLAO</name>
<dbReference type="PANTHER" id="PTHR33678">
    <property type="entry name" value="BLL1576 PROTEIN"/>
    <property type="match status" value="1"/>
</dbReference>
<evidence type="ECO:0000313" key="6">
    <source>
        <dbReference type="Proteomes" id="UP000182248"/>
    </source>
</evidence>
<evidence type="ECO:0000259" key="4">
    <source>
        <dbReference type="Pfam" id="PF13817"/>
    </source>
</evidence>
<dbReference type="Pfam" id="PF13817">
    <property type="entry name" value="DDE_Tnp_IS66_C"/>
    <property type="match status" value="1"/>
</dbReference>
<evidence type="ECO:0000313" key="5">
    <source>
        <dbReference type="EMBL" id="SFW32834.1"/>
    </source>
</evidence>
<dbReference type="AlphaFoldDB" id="A0A1K1NBM4"/>
<feature type="domain" description="Transposase TnpC homeodomain" evidence="3">
    <location>
        <begin position="47"/>
        <end position="118"/>
    </location>
</feature>
<feature type="domain" description="Transposase IS66 C-terminal" evidence="4">
    <location>
        <begin position="467"/>
        <end position="503"/>
    </location>
</feature>
<keyword evidence="6" id="KW-1185">Reference proteome</keyword>
<evidence type="ECO:0000259" key="3">
    <source>
        <dbReference type="Pfam" id="PF13007"/>
    </source>
</evidence>
<dbReference type="STRING" id="1150368.SAMN02927921_01107"/>
<dbReference type="InterPro" id="IPR052344">
    <property type="entry name" value="Transposase-related"/>
</dbReference>
<dbReference type="InterPro" id="IPR004291">
    <property type="entry name" value="Transposase_IS66_central"/>
</dbReference>
<evidence type="ECO:0000256" key="1">
    <source>
        <dbReference type="SAM" id="Coils"/>
    </source>
</evidence>
<keyword evidence="1" id="KW-0175">Coiled coil</keyword>
<dbReference type="Pfam" id="PF13007">
    <property type="entry name" value="LZ_Tnp_IS66"/>
    <property type="match status" value="1"/>
</dbReference>
<dbReference type="EMBL" id="FPJE01000005">
    <property type="protein sequence ID" value="SFW32834.1"/>
    <property type="molecule type" value="Genomic_DNA"/>
</dbReference>
<accession>A0A1K1NBM4</accession>
<reference evidence="5 6" key="1">
    <citation type="submission" date="2016-11" db="EMBL/GenBank/DDBJ databases">
        <authorList>
            <person name="Jaros S."/>
            <person name="Januszkiewicz K."/>
            <person name="Wedrychowicz H."/>
        </authorList>
    </citation>
    <scope>NUCLEOTIDE SEQUENCE [LARGE SCALE GENOMIC DNA]</scope>
    <source>
        <strain evidence="5 6">CGMCC 1.12145</strain>
    </source>
</reference>
<protein>
    <submittedName>
        <fullName evidence="5">Transposase</fullName>
    </submittedName>
</protein>
<dbReference type="InterPro" id="IPR024463">
    <property type="entry name" value="Transposase_TnpC_homeodom"/>
</dbReference>
<feature type="domain" description="Transposase IS66 central" evidence="2">
    <location>
        <begin position="177"/>
        <end position="460"/>
    </location>
</feature>
<gene>
    <name evidence="5" type="ORF">SAMN02927921_01107</name>
</gene>
<organism evidence="5 6">
    <name type="scientific">Sinomicrobium oceani</name>
    <dbReference type="NCBI Taxonomy" id="1150368"/>
    <lineage>
        <taxon>Bacteria</taxon>
        <taxon>Pseudomonadati</taxon>
        <taxon>Bacteroidota</taxon>
        <taxon>Flavobacteriia</taxon>
        <taxon>Flavobacteriales</taxon>
        <taxon>Flavobacteriaceae</taxon>
        <taxon>Sinomicrobium</taxon>
    </lineage>
</organism>
<dbReference type="InterPro" id="IPR039552">
    <property type="entry name" value="IS66_C"/>
</dbReference>
<dbReference type="PANTHER" id="PTHR33678:SF1">
    <property type="entry name" value="BLL1576 PROTEIN"/>
    <property type="match status" value="1"/>
</dbReference>
<dbReference type="NCBIfam" id="NF033517">
    <property type="entry name" value="transpos_IS66"/>
    <property type="match status" value="1"/>
</dbReference>
<feature type="coiled-coil region" evidence="1">
    <location>
        <begin position="30"/>
        <end position="57"/>
    </location>
</feature>